<evidence type="ECO:0000313" key="5">
    <source>
        <dbReference type="Proteomes" id="UP000236754"/>
    </source>
</evidence>
<keyword evidence="5" id="KW-1185">Reference proteome</keyword>
<dbReference type="Proteomes" id="UP000236754">
    <property type="component" value="Unassembled WGS sequence"/>
</dbReference>
<feature type="domain" description="Ketoreductase" evidence="3">
    <location>
        <begin position="8"/>
        <end position="193"/>
    </location>
</feature>
<sequence>MADDDGRRVALVSGGSRGIGRATVLRLAREGFDTSFCYRSEESAAREVVDLATGYGGRCLAVAADVTDGDAVRGWLAETESTLGPVEVAVTCAGITRDQPLVMMSDQEWDSVLSTNLTGVFEVCRAAAFAMMKRRRGSVVTLSSVAGVHGNASQTNYSASKAGIIGFSKALAKEVGRFGIRVNTVAPGLIDTDMIQAMPERSRKKLLDAVPLGRFGRAEEVADLIAYLASDRAAYVTASVFEIHGGITI</sequence>
<dbReference type="InterPro" id="IPR057326">
    <property type="entry name" value="KR_dom"/>
</dbReference>
<accession>A0A1H6C6M1</accession>
<dbReference type="Gene3D" id="3.40.50.720">
    <property type="entry name" value="NAD(P)-binding Rossmann-like Domain"/>
    <property type="match status" value="1"/>
</dbReference>
<dbReference type="SMART" id="SM00822">
    <property type="entry name" value="PKS_KR"/>
    <property type="match status" value="1"/>
</dbReference>
<dbReference type="SUPFAM" id="SSF51735">
    <property type="entry name" value="NAD(P)-binding Rossmann-fold domains"/>
    <property type="match status" value="1"/>
</dbReference>
<organism evidence="4 5">
    <name type="scientific">Actinacidiphila yanglinensis</name>
    <dbReference type="NCBI Taxonomy" id="310779"/>
    <lineage>
        <taxon>Bacteria</taxon>
        <taxon>Bacillati</taxon>
        <taxon>Actinomycetota</taxon>
        <taxon>Actinomycetes</taxon>
        <taxon>Kitasatosporales</taxon>
        <taxon>Streptomycetaceae</taxon>
        <taxon>Actinacidiphila</taxon>
    </lineage>
</organism>
<dbReference type="EMBL" id="FNVU01000008">
    <property type="protein sequence ID" value="SEG68558.1"/>
    <property type="molecule type" value="Genomic_DNA"/>
</dbReference>
<name>A0A1H6C6M1_9ACTN</name>
<evidence type="ECO:0000313" key="4">
    <source>
        <dbReference type="EMBL" id="SEG68558.1"/>
    </source>
</evidence>
<dbReference type="InterPro" id="IPR020904">
    <property type="entry name" value="Sc_DH/Rdtase_CS"/>
</dbReference>
<gene>
    <name evidence="4" type="ORF">SAMN05216223_108105</name>
</gene>
<dbReference type="RefSeq" id="WP_103887215.1">
    <property type="nucleotide sequence ID" value="NZ_FNVU01000008.1"/>
</dbReference>
<dbReference type="PANTHER" id="PTHR42760">
    <property type="entry name" value="SHORT-CHAIN DEHYDROGENASES/REDUCTASES FAMILY MEMBER"/>
    <property type="match status" value="1"/>
</dbReference>
<dbReference type="AlphaFoldDB" id="A0A1H6C6M1"/>
<comment type="similarity">
    <text evidence="1">Belongs to the short-chain dehydrogenases/reductases (SDR) family.</text>
</comment>
<dbReference type="PRINTS" id="PR00081">
    <property type="entry name" value="GDHRDH"/>
</dbReference>
<dbReference type="Pfam" id="PF13561">
    <property type="entry name" value="adh_short_C2"/>
    <property type="match status" value="1"/>
</dbReference>
<dbReference type="FunFam" id="3.40.50.720:FF:000173">
    <property type="entry name" value="3-oxoacyl-[acyl-carrier protein] reductase"/>
    <property type="match status" value="1"/>
</dbReference>
<evidence type="ECO:0000256" key="2">
    <source>
        <dbReference type="ARBA" id="ARBA00023002"/>
    </source>
</evidence>
<dbReference type="GO" id="GO:0030497">
    <property type="term" value="P:fatty acid elongation"/>
    <property type="evidence" value="ECO:0007669"/>
    <property type="project" value="TreeGrafter"/>
</dbReference>
<keyword evidence="2" id="KW-0560">Oxidoreductase</keyword>
<dbReference type="InterPro" id="IPR036291">
    <property type="entry name" value="NAD(P)-bd_dom_sf"/>
</dbReference>
<proteinExistence type="inferred from homology"/>
<dbReference type="PANTHER" id="PTHR42760:SF135">
    <property type="entry name" value="BLL7886 PROTEIN"/>
    <property type="match status" value="1"/>
</dbReference>
<dbReference type="OrthoDB" id="9804774at2"/>
<dbReference type="PRINTS" id="PR00080">
    <property type="entry name" value="SDRFAMILY"/>
</dbReference>
<evidence type="ECO:0000256" key="1">
    <source>
        <dbReference type="ARBA" id="ARBA00006484"/>
    </source>
</evidence>
<dbReference type="InterPro" id="IPR002347">
    <property type="entry name" value="SDR_fam"/>
</dbReference>
<reference evidence="4 5" key="1">
    <citation type="submission" date="2016-10" db="EMBL/GenBank/DDBJ databases">
        <authorList>
            <person name="de Groot N.N."/>
        </authorList>
    </citation>
    <scope>NUCLEOTIDE SEQUENCE [LARGE SCALE GENOMIC DNA]</scope>
    <source>
        <strain evidence="4 5">CGMCC 4.2023</strain>
    </source>
</reference>
<dbReference type="GO" id="GO:0016616">
    <property type="term" value="F:oxidoreductase activity, acting on the CH-OH group of donors, NAD or NADP as acceptor"/>
    <property type="evidence" value="ECO:0007669"/>
    <property type="project" value="TreeGrafter"/>
</dbReference>
<evidence type="ECO:0000259" key="3">
    <source>
        <dbReference type="SMART" id="SM00822"/>
    </source>
</evidence>
<dbReference type="PROSITE" id="PS00061">
    <property type="entry name" value="ADH_SHORT"/>
    <property type="match status" value="1"/>
</dbReference>
<dbReference type="NCBIfam" id="NF009466">
    <property type="entry name" value="PRK12826.1-2"/>
    <property type="match status" value="1"/>
</dbReference>
<protein>
    <submittedName>
        <fullName evidence="4">3-oxoacyl-[acyl-carrier-protein] reductase</fullName>
    </submittedName>
</protein>